<dbReference type="InterPro" id="IPR011042">
    <property type="entry name" value="6-blade_b-propeller_TolB-like"/>
</dbReference>
<evidence type="ECO:0000313" key="1">
    <source>
        <dbReference type="EMBL" id="NCD71652.1"/>
    </source>
</evidence>
<dbReference type="EMBL" id="WWEO01000044">
    <property type="protein sequence ID" value="NCD71652.1"/>
    <property type="molecule type" value="Genomic_DNA"/>
</dbReference>
<reference evidence="1" key="2">
    <citation type="submission" date="2020-10" db="EMBL/GenBank/DDBJ databases">
        <title>Mucilaginibacter sp. nov., isolated from soil.</title>
        <authorList>
            <person name="Jeon C.O."/>
        </authorList>
    </citation>
    <scope>NUCLEOTIDE SEQUENCE</scope>
    <source>
        <strain evidence="1">R11</strain>
    </source>
</reference>
<dbReference type="Gene3D" id="2.120.10.30">
    <property type="entry name" value="TolB, C-terminal domain"/>
    <property type="match status" value="1"/>
</dbReference>
<gene>
    <name evidence="1" type="ORF">GSY63_19965</name>
</gene>
<keyword evidence="2" id="KW-1185">Reference proteome</keyword>
<dbReference type="AlphaFoldDB" id="A0A965ZKD0"/>
<comment type="caution">
    <text evidence="1">The sequence shown here is derived from an EMBL/GenBank/DDBJ whole genome shotgun (WGS) entry which is preliminary data.</text>
</comment>
<accession>A0A965ZKD0</accession>
<dbReference type="RefSeq" id="WP_166587594.1">
    <property type="nucleotide sequence ID" value="NZ_WWEO01000044.1"/>
</dbReference>
<dbReference type="Proteomes" id="UP000638732">
    <property type="component" value="Unassembled WGS sequence"/>
</dbReference>
<protein>
    <submittedName>
        <fullName evidence="1">Uncharacterized protein</fullName>
    </submittedName>
</protein>
<organism evidence="1 2">
    <name type="scientific">Mucilaginibacter agri</name>
    <dbReference type="NCBI Taxonomy" id="2695265"/>
    <lineage>
        <taxon>Bacteria</taxon>
        <taxon>Pseudomonadati</taxon>
        <taxon>Bacteroidota</taxon>
        <taxon>Sphingobacteriia</taxon>
        <taxon>Sphingobacteriales</taxon>
        <taxon>Sphingobacteriaceae</taxon>
        <taxon>Mucilaginibacter</taxon>
    </lineage>
</organism>
<reference evidence="1" key="1">
    <citation type="submission" date="2020-01" db="EMBL/GenBank/DDBJ databases">
        <authorList>
            <person name="Seo Y.L."/>
        </authorList>
    </citation>
    <scope>NUCLEOTIDE SEQUENCE</scope>
    <source>
        <strain evidence="1">R11</strain>
    </source>
</reference>
<name>A0A965ZKD0_9SPHI</name>
<proteinExistence type="predicted"/>
<sequence>MNFLPGLKRAILYFGFVSLITACGKSPTTPDSPTIPVASSKKWIVSTIAGSSTPGFKDGDSTQVQFNAAQAIVADNNGYLFVGEIAIQALDRSVIPGTLQLIPAKPLLTLVLVIFIVL</sequence>
<evidence type="ECO:0000313" key="2">
    <source>
        <dbReference type="Proteomes" id="UP000638732"/>
    </source>
</evidence>